<feature type="binding site" evidence="3">
    <location>
        <position position="280"/>
    </location>
    <ligand>
        <name>CTP</name>
        <dbReference type="ChEBI" id="CHEBI:37563"/>
    </ligand>
</feature>
<dbReference type="InterPro" id="IPR036551">
    <property type="entry name" value="Flavin_trans-like"/>
</dbReference>
<dbReference type="Gene3D" id="3.40.50.1950">
    <property type="entry name" value="Flavin prenyltransferase-like"/>
    <property type="match status" value="1"/>
</dbReference>
<feature type="binding site" evidence="3">
    <location>
        <position position="338"/>
    </location>
    <ligand>
        <name>CTP</name>
        <dbReference type="ChEBI" id="CHEBI:37563"/>
    </ligand>
</feature>
<accession>A0A8B0SCU2</accession>
<dbReference type="GO" id="GO:0004632">
    <property type="term" value="F:phosphopantothenate--cysteine ligase activity"/>
    <property type="evidence" value="ECO:0007669"/>
    <property type="project" value="UniProtKB-UniRule"/>
</dbReference>
<evidence type="ECO:0000259" key="6">
    <source>
        <dbReference type="Pfam" id="PF04127"/>
    </source>
</evidence>
<dbReference type="UniPathway" id="UPA00241">
    <property type="reaction ID" value="UER00353"/>
</dbReference>
<dbReference type="InterPro" id="IPR005252">
    <property type="entry name" value="CoaBC"/>
</dbReference>
<dbReference type="HAMAP" id="MF_02225">
    <property type="entry name" value="CoaBC"/>
    <property type="match status" value="1"/>
</dbReference>
<evidence type="ECO:0000256" key="2">
    <source>
        <dbReference type="ARBA" id="ARBA00023239"/>
    </source>
</evidence>
<comment type="catalytic activity">
    <reaction evidence="3 4">
        <text>(R)-4'-phosphopantothenate + L-cysteine + CTP = N-[(R)-4-phosphopantothenoyl]-L-cysteine + CMP + diphosphate + H(+)</text>
        <dbReference type="Rhea" id="RHEA:19397"/>
        <dbReference type="ChEBI" id="CHEBI:10986"/>
        <dbReference type="ChEBI" id="CHEBI:15378"/>
        <dbReference type="ChEBI" id="CHEBI:33019"/>
        <dbReference type="ChEBI" id="CHEBI:35235"/>
        <dbReference type="ChEBI" id="CHEBI:37563"/>
        <dbReference type="ChEBI" id="CHEBI:59458"/>
        <dbReference type="ChEBI" id="CHEBI:60377"/>
        <dbReference type="EC" id="6.3.2.5"/>
    </reaction>
</comment>
<dbReference type="EC" id="6.3.2.5" evidence="3"/>
<evidence type="ECO:0000256" key="3">
    <source>
        <dbReference type="HAMAP-Rule" id="MF_02225"/>
    </source>
</evidence>
<comment type="cofactor">
    <cofactor evidence="3">
        <name>Mg(2+)</name>
        <dbReference type="ChEBI" id="CHEBI:18420"/>
    </cofactor>
</comment>
<evidence type="ECO:0000256" key="4">
    <source>
        <dbReference type="RuleBase" id="RU364078"/>
    </source>
</evidence>
<dbReference type="EMBL" id="JAFMPM010000008">
    <property type="protein sequence ID" value="MBO0614990.1"/>
    <property type="molecule type" value="Genomic_DNA"/>
</dbReference>
<evidence type="ECO:0000313" key="7">
    <source>
        <dbReference type="EMBL" id="MBO0614990.1"/>
    </source>
</evidence>
<dbReference type="EC" id="4.1.1.36" evidence="3"/>
<dbReference type="GO" id="GO:0071513">
    <property type="term" value="C:phosphopantothenoylcysteine decarboxylase complex"/>
    <property type="evidence" value="ECO:0007669"/>
    <property type="project" value="TreeGrafter"/>
</dbReference>
<dbReference type="Proteomes" id="UP000664466">
    <property type="component" value="Unassembled WGS sequence"/>
</dbReference>
<feature type="region of interest" description="Phosphopantothenate--cysteine ligase" evidence="3">
    <location>
        <begin position="192"/>
        <end position="407"/>
    </location>
</feature>
<evidence type="ECO:0000313" key="9">
    <source>
        <dbReference type="Proteomes" id="UP000664466"/>
    </source>
</evidence>
<reference evidence="8" key="2">
    <citation type="submission" date="2021-04" db="EMBL/GenBank/DDBJ databases">
        <title>Complete Genome and methylome analysis of Thiothrix fructosivorans ATCC 49748.</title>
        <authorList>
            <person name="Fomenkov A."/>
            <person name="Sun L."/>
            <person name="Vincze T."/>
            <person name="Grabovich M.Y."/>
            <person name="Roberts R.J."/>
        </authorList>
    </citation>
    <scope>NUCLEOTIDE SEQUENCE</scope>
    <source>
        <strain evidence="8">ATCC 49748</strain>
    </source>
</reference>
<dbReference type="GO" id="GO:0015941">
    <property type="term" value="P:pantothenate catabolic process"/>
    <property type="evidence" value="ECO:0007669"/>
    <property type="project" value="InterPro"/>
</dbReference>
<organism evidence="8">
    <name type="scientific">Thiothrix fructosivorans</name>
    <dbReference type="NCBI Taxonomy" id="111770"/>
    <lineage>
        <taxon>Bacteria</taxon>
        <taxon>Pseudomonadati</taxon>
        <taxon>Pseudomonadota</taxon>
        <taxon>Gammaproteobacteria</taxon>
        <taxon>Thiotrichales</taxon>
        <taxon>Thiotrichaceae</taxon>
        <taxon>Thiothrix</taxon>
    </lineage>
</organism>
<proteinExistence type="inferred from homology"/>
<keyword evidence="3" id="KW-0511">Multifunctional enzyme</keyword>
<dbReference type="GO" id="GO:0015937">
    <property type="term" value="P:coenzyme A biosynthetic process"/>
    <property type="evidence" value="ECO:0007669"/>
    <property type="project" value="UniProtKB-UniRule"/>
</dbReference>
<dbReference type="GO" id="GO:0046872">
    <property type="term" value="F:metal ion binding"/>
    <property type="evidence" value="ECO:0007669"/>
    <property type="project" value="UniProtKB-KW"/>
</dbReference>
<protein>
    <recommendedName>
        <fullName evidence="3">Coenzyme A biosynthesis bifunctional protein CoaBC</fullName>
    </recommendedName>
    <alternativeName>
        <fullName evidence="3">DNA/pantothenate metabolism flavoprotein</fullName>
    </alternativeName>
    <alternativeName>
        <fullName evidence="3">Phosphopantothenoylcysteine synthetase/decarboxylase</fullName>
        <shortName evidence="3">PPCS-PPCDC</shortName>
    </alternativeName>
    <domain>
        <recommendedName>
            <fullName evidence="3">Phosphopantothenoylcysteine decarboxylase</fullName>
            <shortName evidence="3">PPC decarboxylase</shortName>
            <shortName evidence="3">PPC-DC</shortName>
            <ecNumber evidence="3">4.1.1.36</ecNumber>
        </recommendedName>
        <alternativeName>
            <fullName evidence="3">CoaC</fullName>
        </alternativeName>
    </domain>
    <domain>
        <recommendedName>
            <fullName evidence="3">Phosphopantothenate--cysteine ligase</fullName>
            <ecNumber evidence="3">6.3.2.5</ecNumber>
        </recommendedName>
        <alternativeName>
            <fullName evidence="3">CoaB</fullName>
        </alternativeName>
        <alternativeName>
            <fullName evidence="3">Phosphopantothenoylcysteine synthetase</fullName>
            <shortName evidence="3">PPC synthetase</shortName>
            <shortName evidence="3">PPC-S</shortName>
        </alternativeName>
    </domain>
</protein>
<dbReference type="PANTHER" id="PTHR14359">
    <property type="entry name" value="HOMO-OLIGOMERIC FLAVIN CONTAINING CYS DECARBOXYLASE FAMILY"/>
    <property type="match status" value="1"/>
</dbReference>
<comment type="similarity">
    <text evidence="3 4">In the C-terminal section; belongs to the PPC synthetase family.</text>
</comment>
<keyword evidence="3" id="KW-0479">Metal-binding</keyword>
<keyword evidence="3" id="KW-0460">Magnesium</keyword>
<comment type="function">
    <text evidence="3">Catalyzes two sequential steps in the biosynthesis of coenzyme A. In the first step cysteine is conjugated to 4'-phosphopantothenate to form 4-phosphopantothenoylcysteine. In the second step the latter compound is decarboxylated to form 4'-phosphopantotheine.</text>
</comment>
<comment type="pathway">
    <text evidence="3 4">Cofactor biosynthesis; coenzyme A biosynthesis; CoA from (R)-pantothenate: step 2/5.</text>
</comment>
<keyword evidence="3 4" id="KW-0285">Flavoprotein</keyword>
<comment type="similarity">
    <text evidence="3 4">In the N-terminal section; belongs to the HFCD (homo-oligomeric flavin containing Cys decarboxylase) superfamily.</text>
</comment>
<dbReference type="EMBL" id="CP072748">
    <property type="protein sequence ID" value="QTX09793.1"/>
    <property type="molecule type" value="Genomic_DNA"/>
</dbReference>
<feature type="binding site" evidence="3">
    <location>
        <position position="342"/>
    </location>
    <ligand>
        <name>CTP</name>
        <dbReference type="ChEBI" id="CHEBI:37563"/>
    </ligand>
</feature>
<dbReference type="SUPFAM" id="SSF52507">
    <property type="entry name" value="Homo-oligomeric flavin-containing Cys decarboxylases, HFCD"/>
    <property type="match status" value="1"/>
</dbReference>
<dbReference type="SUPFAM" id="SSF102645">
    <property type="entry name" value="CoaB-like"/>
    <property type="match status" value="1"/>
</dbReference>
<dbReference type="InterPro" id="IPR003382">
    <property type="entry name" value="Flavoprotein"/>
</dbReference>
<comment type="function">
    <text evidence="4">Catalyzes two steps in the biosynthesis of coenzyme A. In the first step cysteine is conjugated to 4'-phosphopantothenate to form 4-phosphopantothenoylcysteine, in the latter compound is decarboxylated to form 4'-phosphopantotheine.</text>
</comment>
<feature type="active site" description="Proton donor" evidence="3">
    <location>
        <position position="159"/>
    </location>
</feature>
<comment type="catalytic activity">
    <reaction evidence="3 4">
        <text>N-[(R)-4-phosphopantothenoyl]-L-cysteine + H(+) = (R)-4'-phosphopantetheine + CO2</text>
        <dbReference type="Rhea" id="RHEA:16793"/>
        <dbReference type="ChEBI" id="CHEBI:15378"/>
        <dbReference type="ChEBI" id="CHEBI:16526"/>
        <dbReference type="ChEBI" id="CHEBI:59458"/>
        <dbReference type="ChEBI" id="CHEBI:61723"/>
        <dbReference type="EC" id="4.1.1.36"/>
    </reaction>
</comment>
<keyword evidence="9" id="KW-1185">Reference proteome</keyword>
<gene>
    <name evidence="3 8" type="primary">coaBC</name>
    <name evidence="8" type="ORF">J1836_014395</name>
    <name evidence="7" type="ORF">J1836_19005</name>
</gene>
<feature type="binding site" evidence="3">
    <location>
        <position position="290"/>
    </location>
    <ligand>
        <name>CTP</name>
        <dbReference type="ChEBI" id="CHEBI:37563"/>
    </ligand>
</feature>
<sequence>MSFLSGKNILLGISGGIAAYKSAELLRLLVKQGANVRVCMTASAQEFITPLTMQALSGNPVHTTLLDPQAELGMGHIELARWAEVILIAPATANTLARLTWGMADDLLSTVCLASTARLIIAPAMNQQMWKNVATQHNVNTLKERGVTVLGPAEGVQACGDTGFGRMLEPADIVRELENGCTSSALLHGLKVLITAGPTREPIDPVRFLTNRSSGKMGYAVARAAAQMGAEVMLVSGHVALDCPVGVRRVITESAADMLYATCEHAKQADLFIATAAVADYTPVDVADRKIKKNAATLHLEMKRTTDILATIKQEYPHLFTVGFAAETHDLMTYARSKLERKNIDMIAANSVAGGKAFDQPTNALEVVWKNGHTSLPEMDKQQLAEALMQLVAAQYNQRKLAQHDND</sequence>
<dbReference type="InterPro" id="IPR007085">
    <property type="entry name" value="DNA/pantothenate-metab_flavo_C"/>
</dbReference>
<keyword evidence="2 3" id="KW-0456">Lyase</keyword>
<comment type="pathway">
    <text evidence="3 4">Cofactor biosynthesis; coenzyme A biosynthesis; CoA from (R)-pantothenate: step 3/5.</text>
</comment>
<dbReference type="InterPro" id="IPR035929">
    <property type="entry name" value="CoaB-like_sf"/>
</dbReference>
<comment type="caution">
    <text evidence="3">Lacks conserved residue(s) required for the propagation of feature annotation.</text>
</comment>
<dbReference type="RefSeq" id="WP_207252691.1">
    <property type="nucleotide sequence ID" value="NZ_JAFMPM010000008.1"/>
</dbReference>
<feature type="region of interest" description="Phosphopantothenoylcysteine decarboxylase" evidence="3">
    <location>
        <begin position="1"/>
        <end position="191"/>
    </location>
</feature>
<name>A0A8B0SCU2_9GAMM</name>
<reference evidence="7 9" key="1">
    <citation type="submission" date="2021-03" db="EMBL/GenBank/DDBJ databases">
        <title>Draft genome and methylome analysis of Thiotrix fructosivoruns ATCC 49748.</title>
        <authorList>
            <person name="Fomenkov A."/>
            <person name="Grabovich M.Y."/>
            <person name="Roberts R.J."/>
        </authorList>
    </citation>
    <scope>NUCLEOTIDE SEQUENCE [LARGE SCALE GENOMIC DNA]</scope>
    <source>
        <strain evidence="7 9">ATCC 49748</strain>
    </source>
</reference>
<evidence type="ECO:0000259" key="5">
    <source>
        <dbReference type="Pfam" id="PF02441"/>
    </source>
</evidence>
<dbReference type="Gene3D" id="3.40.50.10300">
    <property type="entry name" value="CoaB-like"/>
    <property type="match status" value="1"/>
</dbReference>
<dbReference type="Pfam" id="PF04127">
    <property type="entry name" value="DFP"/>
    <property type="match status" value="1"/>
</dbReference>
<feature type="domain" description="Flavoprotein" evidence="5">
    <location>
        <begin position="7"/>
        <end position="177"/>
    </location>
</feature>
<evidence type="ECO:0000313" key="8">
    <source>
        <dbReference type="EMBL" id="QTX09793.1"/>
    </source>
</evidence>
<dbReference type="PANTHER" id="PTHR14359:SF6">
    <property type="entry name" value="PHOSPHOPANTOTHENOYLCYSTEINE DECARBOXYLASE"/>
    <property type="match status" value="1"/>
</dbReference>
<comment type="cofactor">
    <cofactor evidence="3">
        <name>FMN</name>
        <dbReference type="ChEBI" id="CHEBI:58210"/>
    </cofactor>
    <text evidence="3">Binds 1 FMN per subunit.</text>
</comment>
<dbReference type="GO" id="GO:0010181">
    <property type="term" value="F:FMN binding"/>
    <property type="evidence" value="ECO:0007669"/>
    <property type="project" value="UniProtKB-UniRule"/>
</dbReference>
<keyword evidence="3 4" id="KW-0436">Ligase</keyword>
<evidence type="ECO:0000256" key="1">
    <source>
        <dbReference type="ARBA" id="ARBA00022793"/>
    </source>
</evidence>
<dbReference type="AlphaFoldDB" id="A0A8B0SCU2"/>
<keyword evidence="3 4" id="KW-0288">FMN</keyword>
<feature type="domain" description="DNA/pantothenate metabolism flavoprotein C-terminal" evidence="6">
    <location>
        <begin position="187"/>
        <end position="394"/>
    </location>
</feature>
<dbReference type="GO" id="GO:0004633">
    <property type="term" value="F:phosphopantothenoylcysteine decarboxylase activity"/>
    <property type="evidence" value="ECO:0007669"/>
    <property type="project" value="UniProtKB-UniRule"/>
</dbReference>
<dbReference type="NCBIfam" id="TIGR00521">
    <property type="entry name" value="coaBC_dfp"/>
    <property type="match status" value="1"/>
</dbReference>
<keyword evidence="1 3" id="KW-0210">Decarboxylase</keyword>
<feature type="binding site" evidence="3">
    <location>
        <position position="324"/>
    </location>
    <ligand>
        <name>CTP</name>
        <dbReference type="ChEBI" id="CHEBI:37563"/>
    </ligand>
</feature>
<dbReference type="Pfam" id="PF02441">
    <property type="entry name" value="Flavoprotein"/>
    <property type="match status" value="1"/>
</dbReference>